<reference evidence="1" key="2">
    <citation type="submission" date="2021-06" db="EMBL/GenBank/DDBJ databases">
        <authorList>
            <consortium name="NCBI Pathogen Detection Project"/>
        </authorList>
    </citation>
    <scope>NUCLEOTIDE SEQUENCE</scope>
    <source>
        <strain evidence="1">Clostridioides</strain>
    </source>
</reference>
<proteinExistence type="predicted"/>
<reference evidence="1" key="1">
    <citation type="journal article" date="2018" name="Genome Biol.">
        <title>SKESA: strategic k-mer extension for scrupulous assemblies.</title>
        <authorList>
            <person name="Souvorov A."/>
            <person name="Agarwala R."/>
            <person name="Lipman D.J."/>
        </authorList>
    </citation>
    <scope>NUCLEOTIDE SEQUENCE</scope>
    <source>
        <strain evidence="1">Clostridioides</strain>
    </source>
</reference>
<dbReference type="AlphaFoldDB" id="A0A9P3WTG6"/>
<dbReference type="Proteomes" id="UP000879542">
    <property type="component" value="Unassembled WGS sequence"/>
</dbReference>
<dbReference type="RefSeq" id="WP_021427379.1">
    <property type="nucleotide sequence ID" value="NZ_BIMY01000032.1"/>
</dbReference>
<gene>
    <name evidence="1" type="ORF">KRQ00_003570</name>
</gene>
<evidence type="ECO:0000313" key="1">
    <source>
        <dbReference type="EMBL" id="HBH2621761.1"/>
    </source>
</evidence>
<evidence type="ECO:0000313" key="2">
    <source>
        <dbReference type="Proteomes" id="UP000879542"/>
    </source>
</evidence>
<protein>
    <submittedName>
        <fullName evidence="1">Minor capsid protein</fullName>
    </submittedName>
</protein>
<dbReference type="InterPro" id="IPR006528">
    <property type="entry name" value="Phage_head_morphogenesis_dom"/>
</dbReference>
<comment type="caution">
    <text evidence="1">The sequence shown here is derived from an EMBL/GenBank/DDBJ whole genome shotgun (WGS) entry which is preliminary data.</text>
</comment>
<sequence>MNQKIITKLTEDIYKSAENRTKPFYKYQRENRDKLLLEIAKILLTHDIINEYLNINNKDKKNLRSKLNKIINEYSNSYDEEVKDIETILSDSSKNKYSNLIILLGVILKIKDVSNINNKVINKIVNNKVDGKHWSDRLWKNKKGIEESLKKEIKSFLNGKTSVNKIEKAIRDKYSTGAGQTSRLIENEVARCQSEVNEYFFKVQGIIKVMYCADLDSRTCSDCSIYNGVIFYVNEDRPSLPRHCHCRCQYIPI</sequence>
<dbReference type="EMBL" id="DAEQIJ010000026">
    <property type="protein sequence ID" value="HBH2621761.1"/>
    <property type="molecule type" value="Genomic_DNA"/>
</dbReference>
<organism evidence="1 2">
    <name type="scientific">Clostridioides difficile</name>
    <name type="common">Peptoclostridium difficile</name>
    <dbReference type="NCBI Taxonomy" id="1496"/>
    <lineage>
        <taxon>Bacteria</taxon>
        <taxon>Bacillati</taxon>
        <taxon>Bacillota</taxon>
        <taxon>Clostridia</taxon>
        <taxon>Peptostreptococcales</taxon>
        <taxon>Peptostreptococcaceae</taxon>
        <taxon>Clostridioides</taxon>
    </lineage>
</organism>
<name>A0A9P3WTG6_CLODI</name>
<accession>A0A9P3WTG6</accession>
<dbReference type="NCBIfam" id="TIGR01641">
    <property type="entry name" value="phageSPP1_gp7"/>
    <property type="match status" value="1"/>
</dbReference>